<feature type="transmembrane region" description="Helical" evidence="6">
    <location>
        <begin position="243"/>
        <end position="260"/>
    </location>
</feature>
<dbReference type="InterPro" id="IPR037185">
    <property type="entry name" value="EmrE-like"/>
</dbReference>
<dbReference type="InterPro" id="IPR000620">
    <property type="entry name" value="EamA_dom"/>
</dbReference>
<reference evidence="9" key="1">
    <citation type="submission" date="2015-07" db="EMBL/GenBank/DDBJ databases">
        <authorList>
            <person name="Rodrigo-Torres Lidia"/>
            <person name="Arahal R.David."/>
        </authorList>
    </citation>
    <scope>NUCLEOTIDE SEQUENCE [LARGE SCALE GENOMIC DNA]</scope>
    <source>
        <strain evidence="9">CECT 5096</strain>
    </source>
</reference>
<evidence type="ECO:0000256" key="2">
    <source>
        <dbReference type="ARBA" id="ARBA00009853"/>
    </source>
</evidence>
<evidence type="ECO:0000313" key="9">
    <source>
        <dbReference type="Proteomes" id="UP000049983"/>
    </source>
</evidence>
<protein>
    <submittedName>
        <fullName evidence="8">Phosphonate utilization associated putative membrane protein</fullName>
    </submittedName>
</protein>
<accession>A0A0M7A625</accession>
<comment type="similarity">
    <text evidence="2">Belongs to the drug/metabolite transporter (DMT) superfamily. 10 TMS drug/metabolite exporter (DME) (TC 2.A.7.3) family.</text>
</comment>
<evidence type="ECO:0000256" key="6">
    <source>
        <dbReference type="SAM" id="Phobius"/>
    </source>
</evidence>
<feature type="domain" description="EamA" evidence="7">
    <location>
        <begin position="153"/>
        <end position="278"/>
    </location>
</feature>
<feature type="transmembrane region" description="Helical" evidence="6">
    <location>
        <begin position="12"/>
        <end position="33"/>
    </location>
</feature>
<dbReference type="PANTHER" id="PTHR22911:SF6">
    <property type="entry name" value="SOLUTE CARRIER FAMILY 35 MEMBER G1"/>
    <property type="match status" value="1"/>
</dbReference>
<evidence type="ECO:0000256" key="5">
    <source>
        <dbReference type="ARBA" id="ARBA00023136"/>
    </source>
</evidence>
<dbReference type="EMBL" id="CXWC01000010">
    <property type="protein sequence ID" value="CTQ70585.1"/>
    <property type="molecule type" value="Genomic_DNA"/>
</dbReference>
<dbReference type="STRING" id="311410.LA5095_01328"/>
<feature type="transmembrane region" description="Helical" evidence="6">
    <location>
        <begin position="128"/>
        <end position="146"/>
    </location>
</feature>
<proteinExistence type="inferred from homology"/>
<dbReference type="GeneID" id="97669958"/>
<dbReference type="SUPFAM" id="SSF103481">
    <property type="entry name" value="Multidrug resistance efflux transporter EmrE"/>
    <property type="match status" value="2"/>
</dbReference>
<feature type="transmembrane region" description="Helical" evidence="6">
    <location>
        <begin position="99"/>
        <end position="119"/>
    </location>
</feature>
<dbReference type="Pfam" id="PF00892">
    <property type="entry name" value="EamA"/>
    <property type="match status" value="2"/>
</dbReference>
<dbReference type="GO" id="GO:0016020">
    <property type="term" value="C:membrane"/>
    <property type="evidence" value="ECO:0007669"/>
    <property type="project" value="UniProtKB-SubCell"/>
</dbReference>
<name>A0A0M7A625_9HYPH</name>
<evidence type="ECO:0000256" key="1">
    <source>
        <dbReference type="ARBA" id="ARBA00004141"/>
    </source>
</evidence>
<dbReference type="Gene3D" id="1.10.3730.20">
    <property type="match status" value="1"/>
</dbReference>
<evidence type="ECO:0000256" key="3">
    <source>
        <dbReference type="ARBA" id="ARBA00022692"/>
    </source>
</evidence>
<dbReference type="RefSeq" id="WP_082442630.1">
    <property type="nucleotide sequence ID" value="NZ_CANKXR010000010.1"/>
</dbReference>
<feature type="transmembrane region" description="Helical" evidence="6">
    <location>
        <begin position="69"/>
        <end position="93"/>
    </location>
</feature>
<feature type="transmembrane region" description="Helical" evidence="6">
    <location>
        <begin position="266"/>
        <end position="284"/>
    </location>
</feature>
<evidence type="ECO:0000313" key="8">
    <source>
        <dbReference type="EMBL" id="CTQ70585.1"/>
    </source>
</evidence>
<keyword evidence="4 6" id="KW-1133">Transmembrane helix</keyword>
<dbReference type="OrthoDB" id="7165334at2"/>
<organism evidence="8 9">
    <name type="scientific">Roseibium album</name>
    <dbReference type="NCBI Taxonomy" id="311410"/>
    <lineage>
        <taxon>Bacteria</taxon>
        <taxon>Pseudomonadati</taxon>
        <taxon>Pseudomonadota</taxon>
        <taxon>Alphaproteobacteria</taxon>
        <taxon>Hyphomicrobiales</taxon>
        <taxon>Stappiaceae</taxon>
        <taxon>Roseibium</taxon>
    </lineage>
</organism>
<evidence type="ECO:0000259" key="7">
    <source>
        <dbReference type="Pfam" id="PF00892"/>
    </source>
</evidence>
<comment type="subcellular location">
    <subcellularLocation>
        <location evidence="1">Membrane</location>
        <topology evidence="1">Multi-pass membrane protein</topology>
    </subcellularLocation>
</comment>
<keyword evidence="9" id="KW-1185">Reference proteome</keyword>
<feature type="transmembrane region" description="Helical" evidence="6">
    <location>
        <begin position="152"/>
        <end position="169"/>
    </location>
</feature>
<feature type="transmembrane region" description="Helical" evidence="6">
    <location>
        <begin position="39"/>
        <end position="57"/>
    </location>
</feature>
<dbReference type="Proteomes" id="UP000049983">
    <property type="component" value="Unassembled WGS sequence"/>
</dbReference>
<feature type="transmembrane region" description="Helical" evidence="6">
    <location>
        <begin position="212"/>
        <end position="231"/>
    </location>
</feature>
<feature type="transmembrane region" description="Helical" evidence="6">
    <location>
        <begin position="181"/>
        <end position="200"/>
    </location>
</feature>
<dbReference type="AlphaFoldDB" id="A0A0M7A625"/>
<keyword evidence="3 6" id="KW-0812">Transmembrane</keyword>
<feature type="domain" description="EamA" evidence="7">
    <location>
        <begin position="10"/>
        <end position="142"/>
    </location>
</feature>
<sequence length="293" mass="31326">MQQNSEANARGIILMVLSMGAFAMADTLIKLVSGEVAPAQIMFLMMAGGSVMFCLMAKAQGARLIDRRAIAPVFLVRYLAEVVAMVGMVMALAHVPLSAVGAIIQATPLLVALGAVLFLGEKVSWRRWSTIVLGFAGVLLIVQPGAEGFDALALWAVFSMVGLSVRDLTTRMTPPDMASASLAAYSAVAALPFAMAWILLDGDNFLPPEADWVMLISIILLGSLGYLLLTASIRATSISVVSPFRYARLVFMLILGVLVFDERPGLPVLAGASLIVFSGLYMMWRERVLKQSG</sequence>
<keyword evidence="5 6" id="KW-0472">Membrane</keyword>
<dbReference type="PANTHER" id="PTHR22911">
    <property type="entry name" value="ACYL-MALONYL CONDENSING ENZYME-RELATED"/>
    <property type="match status" value="1"/>
</dbReference>
<gene>
    <name evidence="8" type="ORF">LA5096_02583</name>
</gene>
<evidence type="ECO:0000256" key="4">
    <source>
        <dbReference type="ARBA" id="ARBA00022989"/>
    </source>
</evidence>